<dbReference type="EMBL" id="SWKV01000062">
    <property type="protein sequence ID" value="KAF3035038.1"/>
    <property type="molecule type" value="Genomic_DNA"/>
</dbReference>
<organism evidence="2 3">
    <name type="scientific">Didymella heteroderae</name>
    <dbReference type="NCBI Taxonomy" id="1769908"/>
    <lineage>
        <taxon>Eukaryota</taxon>
        <taxon>Fungi</taxon>
        <taxon>Dikarya</taxon>
        <taxon>Ascomycota</taxon>
        <taxon>Pezizomycotina</taxon>
        <taxon>Dothideomycetes</taxon>
        <taxon>Pleosporomycetidae</taxon>
        <taxon>Pleosporales</taxon>
        <taxon>Pleosporineae</taxon>
        <taxon>Didymellaceae</taxon>
        <taxon>Didymella</taxon>
    </lineage>
</organism>
<dbReference type="PANTHER" id="PTHR24148:SF73">
    <property type="entry name" value="HET DOMAIN PROTEIN (AFU_ORTHOLOGUE AFUA_8G01020)"/>
    <property type="match status" value="1"/>
</dbReference>
<reference evidence="2" key="1">
    <citation type="submission" date="2019-04" db="EMBL/GenBank/DDBJ databases">
        <title>Sequencing of skin fungus with MAO and IRED activity.</title>
        <authorList>
            <person name="Marsaioli A.J."/>
            <person name="Bonatto J.M.C."/>
            <person name="Reis Junior O."/>
        </authorList>
    </citation>
    <scope>NUCLEOTIDE SEQUENCE</scope>
    <source>
        <strain evidence="2">28M1</strain>
    </source>
</reference>
<dbReference type="InterPro" id="IPR052895">
    <property type="entry name" value="HetReg/Transcr_Mod"/>
</dbReference>
<evidence type="ECO:0000313" key="2">
    <source>
        <dbReference type="EMBL" id="KAF3035038.1"/>
    </source>
</evidence>
<protein>
    <recommendedName>
        <fullName evidence="1">Heterokaryon incompatibility domain-containing protein</fullName>
    </recommendedName>
</protein>
<evidence type="ECO:0000259" key="1">
    <source>
        <dbReference type="Pfam" id="PF06985"/>
    </source>
</evidence>
<accession>A0A9P5BYV7</accession>
<dbReference type="OrthoDB" id="2157530at2759"/>
<feature type="domain" description="Heterokaryon incompatibility" evidence="1">
    <location>
        <begin position="59"/>
        <end position="190"/>
    </location>
</feature>
<dbReference type="AlphaFoldDB" id="A0A9P5BYV7"/>
<dbReference type="Pfam" id="PF06985">
    <property type="entry name" value="HET"/>
    <property type="match status" value="1"/>
</dbReference>
<evidence type="ECO:0000313" key="3">
    <source>
        <dbReference type="Proteomes" id="UP000758155"/>
    </source>
</evidence>
<dbReference type="Proteomes" id="UP000758155">
    <property type="component" value="Unassembled WGS sequence"/>
</dbReference>
<gene>
    <name evidence="2" type="ORF">E8E12_006931</name>
</gene>
<comment type="caution">
    <text evidence="2">The sequence shown here is derived from an EMBL/GenBank/DDBJ whole genome shotgun (WGS) entry which is preliminary data.</text>
</comment>
<dbReference type="PANTHER" id="PTHR24148">
    <property type="entry name" value="ANKYRIN REPEAT DOMAIN-CONTAINING PROTEIN 39 HOMOLOG-RELATED"/>
    <property type="match status" value="1"/>
</dbReference>
<proteinExistence type="predicted"/>
<name>A0A9P5BYV7_9PLEO</name>
<dbReference type="InterPro" id="IPR010730">
    <property type="entry name" value="HET"/>
</dbReference>
<keyword evidence="3" id="KW-1185">Reference proteome</keyword>
<sequence length="543" mass="61865">MSLPPLDSTSSSERQGIEFTYRPLDLAQDSLRLIRVYPDRSRDGCLQLDLWHSVISAKYHCVSYQWGSDVRQHKICIKGCRFAVGENLHAFLQEVYTWAIHGFDEPIWIDAVCIDQSCNLERGHQVHLMGSIYSNAREVFVWLGDHGELADAFSEWLSVAHVKECPSHLHDQWNKIRFNTYWQRAWIKQEILLAQRVTVVLRGAKIEWTVLGGAIARSGSLTQLENEHAAHLWTFWGERWLSKHGQNCTATSIGEDLFSFWSLMHTHRTADCTDRRDRVYSLLGLVNEKHNFKVDYDESTADLFWRVSAQFEVGDSPELVDILSVALLDSESERSQQGSAVINPWGLVQSLLRNPYLNVRLPVRRVTPMNSFARRVRRGVKCKSNNCKQAPRLPYAHDDLLICTNERSEGFTEHGCIHAIAHPLDQPAAEPYEIRMVAHHRDQIATATLLSTAMQFWDVGTQKWIGITTWSSLQRALNLSGLVRMDRVKLSIPATYAMMIWFGVHPSQLDDARFVQDAGLPSAYHALPTGTKITKGSIELPPT</sequence>